<protein>
    <submittedName>
        <fullName evidence="2">Uncharacterized protein</fullName>
    </submittedName>
</protein>
<dbReference type="EMBL" id="BAAAHH010000004">
    <property type="protein sequence ID" value="GAA0943680.1"/>
    <property type="molecule type" value="Genomic_DNA"/>
</dbReference>
<gene>
    <name evidence="2" type="ORF">GCM10009550_15850</name>
</gene>
<evidence type="ECO:0000313" key="2">
    <source>
        <dbReference type="EMBL" id="GAA0943680.1"/>
    </source>
</evidence>
<evidence type="ECO:0000256" key="1">
    <source>
        <dbReference type="SAM" id="MobiDB-lite"/>
    </source>
</evidence>
<comment type="caution">
    <text evidence="2">The sequence shown here is derived from an EMBL/GenBank/DDBJ whole genome shotgun (WGS) entry which is preliminary data.</text>
</comment>
<keyword evidence="3" id="KW-1185">Reference proteome</keyword>
<reference evidence="2 3" key="1">
    <citation type="journal article" date="2019" name="Int. J. Syst. Evol. Microbiol.">
        <title>The Global Catalogue of Microorganisms (GCM) 10K type strain sequencing project: providing services to taxonomists for standard genome sequencing and annotation.</title>
        <authorList>
            <consortium name="The Broad Institute Genomics Platform"/>
            <consortium name="The Broad Institute Genome Sequencing Center for Infectious Disease"/>
            <person name="Wu L."/>
            <person name="Ma J."/>
        </authorList>
    </citation>
    <scope>NUCLEOTIDE SEQUENCE [LARGE SCALE GENOMIC DNA]</scope>
    <source>
        <strain evidence="2 3">JCM 10696</strain>
    </source>
</reference>
<sequence length="56" mass="6127">MDDDRTSWPLGGDSFHATRTPAAVEAFLARRRRTKQVGETDKGLRGSMAAQPLPVT</sequence>
<evidence type="ECO:0000313" key="3">
    <source>
        <dbReference type="Proteomes" id="UP001500665"/>
    </source>
</evidence>
<organism evidence="2 3">
    <name type="scientific">Actinocorallia libanotica</name>
    <dbReference type="NCBI Taxonomy" id="46162"/>
    <lineage>
        <taxon>Bacteria</taxon>
        <taxon>Bacillati</taxon>
        <taxon>Actinomycetota</taxon>
        <taxon>Actinomycetes</taxon>
        <taxon>Streptosporangiales</taxon>
        <taxon>Thermomonosporaceae</taxon>
        <taxon>Actinocorallia</taxon>
    </lineage>
</organism>
<dbReference type="Proteomes" id="UP001500665">
    <property type="component" value="Unassembled WGS sequence"/>
</dbReference>
<feature type="region of interest" description="Disordered" evidence="1">
    <location>
        <begin position="33"/>
        <end position="56"/>
    </location>
</feature>
<dbReference type="RefSeq" id="WP_344238316.1">
    <property type="nucleotide sequence ID" value="NZ_BAAAHH010000004.1"/>
</dbReference>
<name>A0ABN1QKG2_9ACTN</name>
<proteinExistence type="predicted"/>
<accession>A0ABN1QKG2</accession>